<sequence>MVGEIAKLRRQLVEAQRLREEANQRQKKAEQRLREAELRQKKPDLCQRETNLRQKKPDLRQIEKELRQKKPEIRQRVTERQAELNSLSGLLNSCHKLSQAICVQTNVTLTAENTTSPVNRLFPKRIRHWNEFPEVQEKIWDRLNRDRTLTRKRRFRNNNFLDEIHKYTRRHTIFSEASLYDFQRDTMERFVNDILDALLQDHTLRREFRLEGRRRNRGADQFCVHVASDERRIPAYAVEFKAPHKLRIPDLIAGLHDMEPERDVIDKKGDTFEFHATHLVAAAITQLFSYMVDSGVRNGYICTGEAYVFLHIDDDPTVVYYYLCVPNRDVNPKDKYHLHRTAVAQVLAFTLNALAAEPPSQDWFDAARKNLSTWKVEYLNVLKNIPEEIRKDPTSFEYKPSCWKPVERSPYHTRSQGRCQPNQKTCQGSSESNFANEGYLPSAPATRGQNNLAGSNRRSNTRKYCTMACLRGLLTRGRLDPQCPNVHQHGPERHQINSRDFTRRLHAQLRHDRHKGFEQLHIRGRTGFLLKATLLSHGYTVIIKATTEARQHNLRKEIDAYRSLQQLQGHSIPVHVGSFQPRIPYWYHGERMSYMMILSWSGVRMETLLMQNNANASLFSRERNKLRKILRSHGIVHGDLEYRNILWNDSLGHAIVIDFEDVTWVENRQPLGSTSGNVARRHASDKRGNLHGYNTRPSPPSLQLKASDDYSMGKSLNMRGGNQKPLNIFLK</sequence>
<reference evidence="2 3" key="1">
    <citation type="submission" date="2019-04" db="EMBL/GenBank/DDBJ databases">
        <title>Fungal friends and foes A comparative genomics study of 23 Aspergillus species from section Flavi.</title>
        <authorList>
            <consortium name="DOE Joint Genome Institute"/>
            <person name="Kjaerbolling I."/>
            <person name="Vesth T.C."/>
            <person name="Frisvad J.C."/>
            <person name="Nybo J.L."/>
            <person name="Theobald S."/>
            <person name="Kildgaard S."/>
            <person name="Petersen T.I."/>
            <person name="Kuo A."/>
            <person name="Sato A."/>
            <person name="Lyhne E.K."/>
            <person name="Kogle M.E."/>
            <person name="Wiebenga A."/>
            <person name="Kun R.S."/>
            <person name="Lubbers R.J."/>
            <person name="Makela M.R."/>
            <person name="Barry K."/>
            <person name="Chovatia M."/>
            <person name="Clum A."/>
            <person name="Daum C."/>
            <person name="Haridas S."/>
            <person name="He G."/>
            <person name="LaButti K."/>
            <person name="Lipzen A."/>
            <person name="Mondo S."/>
            <person name="Pangilinan J."/>
            <person name="Riley R."/>
            <person name="Salamov A."/>
            <person name="Simmons B.A."/>
            <person name="Magnuson J.K."/>
            <person name="Henrissat B."/>
            <person name="Mortensen U.H."/>
            <person name="Larsen T.O."/>
            <person name="De vries R.P."/>
            <person name="Grigoriev I.V."/>
            <person name="Machida M."/>
            <person name="Baker S.E."/>
            <person name="Andersen M.R."/>
        </authorList>
    </citation>
    <scope>NUCLEOTIDE SEQUENCE [LARGE SCALE GENOMIC DNA]</scope>
    <source>
        <strain evidence="2 3">CBS 117618</strain>
    </source>
</reference>
<dbReference type="PANTHER" id="PTHR37171">
    <property type="entry name" value="SERINE/THREONINE-PROTEIN KINASE YRZF-RELATED"/>
    <property type="match status" value="1"/>
</dbReference>
<name>A0A5N6DPT3_ASPPA</name>
<dbReference type="AlphaFoldDB" id="A0A5N6DPT3"/>
<gene>
    <name evidence="2" type="ORF">BDV34DRAFT_234308</name>
</gene>
<accession>A0A5N6DPT3</accession>
<evidence type="ECO:0008006" key="4">
    <source>
        <dbReference type="Google" id="ProtNLM"/>
    </source>
</evidence>
<feature type="region of interest" description="Disordered" evidence="1">
    <location>
        <begin position="670"/>
        <end position="704"/>
    </location>
</feature>
<dbReference type="InterPro" id="IPR052396">
    <property type="entry name" value="Meiotic_Drive_Suppr_Kinase"/>
</dbReference>
<evidence type="ECO:0000313" key="2">
    <source>
        <dbReference type="EMBL" id="KAB8207162.1"/>
    </source>
</evidence>
<evidence type="ECO:0000313" key="3">
    <source>
        <dbReference type="Proteomes" id="UP000326532"/>
    </source>
</evidence>
<organism evidence="2 3">
    <name type="scientific">Aspergillus parasiticus</name>
    <dbReference type="NCBI Taxonomy" id="5067"/>
    <lineage>
        <taxon>Eukaryota</taxon>
        <taxon>Fungi</taxon>
        <taxon>Dikarya</taxon>
        <taxon>Ascomycota</taxon>
        <taxon>Pezizomycotina</taxon>
        <taxon>Eurotiomycetes</taxon>
        <taxon>Eurotiomycetidae</taxon>
        <taxon>Eurotiales</taxon>
        <taxon>Aspergillaceae</taxon>
        <taxon>Aspergillus</taxon>
        <taxon>Aspergillus subgen. Circumdati</taxon>
    </lineage>
</organism>
<dbReference type="VEuPathDB" id="FungiDB:BDV34DRAFT_234308"/>
<feature type="region of interest" description="Disordered" evidence="1">
    <location>
        <begin position="17"/>
        <end position="44"/>
    </location>
</feature>
<dbReference type="SUPFAM" id="SSF56112">
    <property type="entry name" value="Protein kinase-like (PK-like)"/>
    <property type="match status" value="1"/>
</dbReference>
<dbReference type="EMBL" id="ML734958">
    <property type="protein sequence ID" value="KAB8207162.1"/>
    <property type="molecule type" value="Genomic_DNA"/>
</dbReference>
<evidence type="ECO:0000256" key="1">
    <source>
        <dbReference type="SAM" id="MobiDB-lite"/>
    </source>
</evidence>
<dbReference type="PANTHER" id="PTHR37171:SF1">
    <property type="entry name" value="SERINE_THREONINE-PROTEIN KINASE YRZF-RELATED"/>
    <property type="match status" value="1"/>
</dbReference>
<feature type="compositionally biased region" description="Polar residues" evidence="1">
    <location>
        <begin position="412"/>
        <end position="435"/>
    </location>
</feature>
<feature type="compositionally biased region" description="Polar residues" evidence="1">
    <location>
        <begin position="447"/>
        <end position="457"/>
    </location>
</feature>
<feature type="region of interest" description="Disordered" evidence="1">
    <location>
        <begin position="410"/>
        <end position="457"/>
    </location>
</feature>
<keyword evidence="3" id="KW-1185">Reference proteome</keyword>
<proteinExistence type="predicted"/>
<dbReference type="Gene3D" id="1.10.510.10">
    <property type="entry name" value="Transferase(Phosphotransferase) domain 1"/>
    <property type="match status" value="1"/>
</dbReference>
<protein>
    <recommendedName>
        <fullName evidence="4">Aminoglycoside phosphotransferase domain-containing protein</fullName>
    </recommendedName>
</protein>
<dbReference type="OMA" id="RIRHWNE"/>
<dbReference type="InterPro" id="IPR011009">
    <property type="entry name" value="Kinase-like_dom_sf"/>
</dbReference>
<dbReference type="Proteomes" id="UP000326532">
    <property type="component" value="Unassembled WGS sequence"/>
</dbReference>